<gene>
    <name evidence="4 6 7" type="ORF">SRAE_2000269700</name>
</gene>
<keyword evidence="5" id="KW-1185">Reference proteome</keyword>
<proteinExistence type="predicted"/>
<organism evidence="4">
    <name type="scientific">Strongyloides ratti</name>
    <name type="common">Parasitic roundworm</name>
    <dbReference type="NCBI Taxonomy" id="34506"/>
    <lineage>
        <taxon>Eukaryota</taxon>
        <taxon>Metazoa</taxon>
        <taxon>Ecdysozoa</taxon>
        <taxon>Nematoda</taxon>
        <taxon>Chromadorea</taxon>
        <taxon>Rhabditida</taxon>
        <taxon>Tylenchina</taxon>
        <taxon>Panagrolaimomorpha</taxon>
        <taxon>Strongyloidoidea</taxon>
        <taxon>Strongyloididae</taxon>
        <taxon>Strongyloides</taxon>
    </lineage>
</organism>
<dbReference type="GO" id="GO:0000398">
    <property type="term" value="P:mRNA splicing, via spliceosome"/>
    <property type="evidence" value="ECO:0007669"/>
    <property type="project" value="TreeGrafter"/>
</dbReference>
<name>A0A090LE15_STRRB</name>
<sequence length="535" mass="62132">MSFHRSSNDIRPSDWICLECTTNSHSNRKICFQCPTTYEENLKKERSGSFFVGSNVSDTLIIRNLPNRKVEDSEMIKLLSKNQMQVKKVFFETRGNYCFIQYESERLAKEMMDYIMKNGLKIDGNHSLMPAYSAISMNKVLELDYPSRVRFTYQGCPKNKDDWVNKTAQARQLAMNALGSGQMCNSIIQNHHNVPNIDGASHNLSVGRTIQTPFGTNLVYERPNPRTFQKSYGNEPYYLDTKTGFRYDPSSTYFFDPTEHIWKMWVDKYFTYIPVEGGDQSLKKRLLEETKRLPNFEPSFFASNVYPSPKTPKEKVKENAIKIKEKIKSDIISTVSVPIKKEIEKPKKIPMSLKNAHQIRINIGSALNTPSTQNISKKDNPFQNGDDDEDMDIDEVRPYKIKQKDDSKKWLLKNRNSYTYDSRKVVPVSTEIPTQSISSKVIDKNTSDEDLDRNIDNGKYDFLLPEFFQYIRTNMVVKSLEEIEANNFYKDPMVVNWSEFHCNLCVLEFNSKNELIEHIIEDKVHRNNIDNIGID</sequence>
<dbReference type="WormBase" id="SRAE_2000269700">
    <property type="protein sequence ID" value="SRP08658"/>
    <property type="gene ID" value="WBGene00262908"/>
</dbReference>
<reference evidence="4 5" key="1">
    <citation type="submission" date="2014-09" db="EMBL/GenBank/DDBJ databases">
        <authorList>
            <person name="Martin A.A."/>
        </authorList>
    </citation>
    <scope>NUCLEOTIDE SEQUENCE</scope>
    <source>
        <strain evidence="5">ED321</strain>
        <strain evidence="4">ED321 Heterogonic</strain>
    </source>
</reference>
<dbReference type="Proteomes" id="UP000035682">
    <property type="component" value="Unplaced"/>
</dbReference>
<comment type="subcellular location">
    <subcellularLocation>
        <location evidence="1">Nucleus</location>
    </subcellularLocation>
</comment>
<evidence type="ECO:0000256" key="3">
    <source>
        <dbReference type="SAM" id="MobiDB-lite"/>
    </source>
</evidence>
<dbReference type="GO" id="GO:0003723">
    <property type="term" value="F:RNA binding"/>
    <property type="evidence" value="ECO:0007669"/>
    <property type="project" value="TreeGrafter"/>
</dbReference>
<evidence type="ECO:0000313" key="5">
    <source>
        <dbReference type="Proteomes" id="UP000035682"/>
    </source>
</evidence>
<reference evidence="6" key="2">
    <citation type="submission" date="2020-12" db="UniProtKB">
        <authorList>
            <consortium name="WormBaseParasite"/>
        </authorList>
    </citation>
    <scope>IDENTIFICATION</scope>
</reference>
<dbReference type="CTD" id="36380401"/>
<keyword evidence="2" id="KW-0539">Nucleus</keyword>
<dbReference type="EMBL" id="LN609529">
    <property type="protein sequence ID" value="CEF68036.1"/>
    <property type="molecule type" value="Genomic_DNA"/>
</dbReference>
<dbReference type="SUPFAM" id="SSF54928">
    <property type="entry name" value="RNA-binding domain, RBD"/>
    <property type="match status" value="1"/>
</dbReference>
<dbReference type="GO" id="GO:0005634">
    <property type="term" value="C:nucleus"/>
    <property type="evidence" value="ECO:0007669"/>
    <property type="project" value="UniProtKB-SubCell"/>
</dbReference>
<evidence type="ECO:0000256" key="2">
    <source>
        <dbReference type="ARBA" id="ARBA00023242"/>
    </source>
</evidence>
<dbReference type="WBParaSite" id="SRAE_2000269700.1">
    <property type="protein sequence ID" value="SRAE_2000269700.1"/>
    <property type="gene ID" value="WBGene00262908"/>
</dbReference>
<evidence type="ECO:0000313" key="7">
    <source>
        <dbReference type="WormBase" id="SRAE_2000269700"/>
    </source>
</evidence>
<protein>
    <submittedName>
        <fullName evidence="4 6">Zinc finger, RanBP2-type domain and Nucleotide-binding, alpha-beta plait domain-containing protein</fullName>
    </submittedName>
</protein>
<dbReference type="InterPro" id="IPR035979">
    <property type="entry name" value="RBD_domain_sf"/>
</dbReference>
<feature type="region of interest" description="Disordered" evidence="3">
    <location>
        <begin position="365"/>
        <end position="395"/>
    </location>
</feature>
<dbReference type="InterPro" id="IPR012677">
    <property type="entry name" value="Nucleotide-bd_a/b_plait_sf"/>
</dbReference>
<dbReference type="GeneID" id="36380401"/>
<dbReference type="Gene3D" id="3.30.70.330">
    <property type="match status" value="1"/>
</dbReference>
<evidence type="ECO:0000313" key="6">
    <source>
        <dbReference type="WBParaSite" id="SRAE_2000269700.1"/>
    </source>
</evidence>
<dbReference type="PANTHER" id="PTHR13948:SF3">
    <property type="entry name" value="FI21118P1"/>
    <property type="match status" value="1"/>
</dbReference>
<dbReference type="PANTHER" id="PTHR13948">
    <property type="entry name" value="RNA-BINDING PROTEIN"/>
    <property type="match status" value="1"/>
</dbReference>
<feature type="compositionally biased region" description="Polar residues" evidence="3">
    <location>
        <begin position="365"/>
        <end position="375"/>
    </location>
</feature>
<dbReference type="RefSeq" id="XP_024507236.1">
    <property type="nucleotide sequence ID" value="XM_024653794.1"/>
</dbReference>
<dbReference type="STRING" id="34506.A0A090LE15"/>
<dbReference type="OrthoDB" id="29221at2759"/>
<dbReference type="AlphaFoldDB" id="A0A090LE15"/>
<evidence type="ECO:0000256" key="1">
    <source>
        <dbReference type="ARBA" id="ARBA00004123"/>
    </source>
</evidence>
<accession>A0A090LE15</accession>
<evidence type="ECO:0000313" key="4">
    <source>
        <dbReference type="EMBL" id="CEF68036.1"/>
    </source>
</evidence>